<organism evidence="6 7">
    <name type="scientific">Azospira inquinata</name>
    <dbReference type="NCBI Taxonomy" id="2785627"/>
    <lineage>
        <taxon>Bacteria</taxon>
        <taxon>Pseudomonadati</taxon>
        <taxon>Pseudomonadota</taxon>
        <taxon>Betaproteobacteria</taxon>
        <taxon>Rhodocyclales</taxon>
        <taxon>Rhodocyclaceae</taxon>
        <taxon>Azospira</taxon>
    </lineage>
</organism>
<sequence length="251" mass="27843">MHTDRHDHPRALYEGIADSLRERIFKHQLAPGTPLDEGAIAREYGVSRTPVREAVKVLAHEGLLCIHLRNGVRQECTVARLSPRDLDELLTVLTLVETFTVQQAARRRGFGLGLHQDRPQAPEENFYDRLMESAGNLYLEDVIRALGDKLLLGWGPEFRRLNQSIFTAAQEELCPCLARGDVEGATRLTRRLARERAAALGNLAGADAPRFRPATPQAVPSRGDTGNTPPPRGERPTTTTYSGDTPIAHYI</sequence>
<dbReference type="SMART" id="SM00345">
    <property type="entry name" value="HTH_GNTR"/>
    <property type="match status" value="1"/>
</dbReference>
<gene>
    <name evidence="6" type="ORF">Azoinq_08305</name>
</gene>
<evidence type="ECO:0000256" key="3">
    <source>
        <dbReference type="ARBA" id="ARBA00023163"/>
    </source>
</evidence>
<dbReference type="PROSITE" id="PS50949">
    <property type="entry name" value="HTH_GNTR"/>
    <property type="match status" value="1"/>
</dbReference>
<feature type="region of interest" description="Disordered" evidence="4">
    <location>
        <begin position="204"/>
        <end position="251"/>
    </location>
</feature>
<dbReference type="Pfam" id="PF00392">
    <property type="entry name" value="GntR"/>
    <property type="match status" value="1"/>
</dbReference>
<evidence type="ECO:0000256" key="1">
    <source>
        <dbReference type="ARBA" id="ARBA00023015"/>
    </source>
</evidence>
<dbReference type="AlphaFoldDB" id="A0A975SK93"/>
<dbReference type="InterPro" id="IPR000524">
    <property type="entry name" value="Tscrpt_reg_HTH_GntR"/>
</dbReference>
<keyword evidence="3" id="KW-0804">Transcription</keyword>
<evidence type="ECO:0000256" key="4">
    <source>
        <dbReference type="SAM" id="MobiDB-lite"/>
    </source>
</evidence>
<keyword evidence="1" id="KW-0805">Transcription regulation</keyword>
<evidence type="ECO:0000313" key="6">
    <source>
        <dbReference type="EMBL" id="QWT47878.1"/>
    </source>
</evidence>
<dbReference type="EMBL" id="CP064782">
    <property type="protein sequence ID" value="QWT47878.1"/>
    <property type="molecule type" value="Genomic_DNA"/>
</dbReference>
<evidence type="ECO:0000313" key="7">
    <source>
        <dbReference type="Proteomes" id="UP000683428"/>
    </source>
</evidence>
<name>A0A975SK93_9RHOO</name>
<reference evidence="6" key="1">
    <citation type="submission" date="2020-11" db="EMBL/GenBank/DDBJ databases">
        <title>Azospira inquinata sp. nov.</title>
        <authorList>
            <person name="Moe W.M."/>
            <person name="Mikes M.C."/>
        </authorList>
    </citation>
    <scope>NUCLEOTIDE SEQUENCE</scope>
    <source>
        <strain evidence="6">Azo-3</strain>
    </source>
</reference>
<keyword evidence="2" id="KW-0238">DNA-binding</keyword>
<dbReference type="RefSeq" id="WP_216130105.1">
    <property type="nucleotide sequence ID" value="NZ_CP064782.1"/>
</dbReference>
<dbReference type="Proteomes" id="UP000683428">
    <property type="component" value="Chromosome"/>
</dbReference>
<dbReference type="PANTHER" id="PTHR43537:SF5">
    <property type="entry name" value="UXU OPERON TRANSCRIPTIONAL REGULATOR"/>
    <property type="match status" value="1"/>
</dbReference>
<keyword evidence="7" id="KW-1185">Reference proteome</keyword>
<proteinExistence type="predicted"/>
<dbReference type="CDD" id="cd07377">
    <property type="entry name" value="WHTH_GntR"/>
    <property type="match status" value="1"/>
</dbReference>
<dbReference type="GO" id="GO:0003677">
    <property type="term" value="F:DNA binding"/>
    <property type="evidence" value="ECO:0007669"/>
    <property type="project" value="UniProtKB-KW"/>
</dbReference>
<dbReference type="GO" id="GO:0003700">
    <property type="term" value="F:DNA-binding transcription factor activity"/>
    <property type="evidence" value="ECO:0007669"/>
    <property type="project" value="InterPro"/>
</dbReference>
<protein>
    <submittedName>
        <fullName evidence="6">GntR family transcriptional regulator</fullName>
    </submittedName>
</protein>
<dbReference type="PANTHER" id="PTHR43537">
    <property type="entry name" value="TRANSCRIPTIONAL REGULATOR, GNTR FAMILY"/>
    <property type="match status" value="1"/>
</dbReference>
<feature type="domain" description="HTH gntR-type" evidence="5">
    <location>
        <begin position="10"/>
        <end position="77"/>
    </location>
</feature>
<evidence type="ECO:0000256" key="2">
    <source>
        <dbReference type="ARBA" id="ARBA00023125"/>
    </source>
</evidence>
<evidence type="ECO:0000259" key="5">
    <source>
        <dbReference type="PROSITE" id="PS50949"/>
    </source>
</evidence>
<accession>A0A975SK93</accession>
<dbReference type="KEGG" id="aiq:Azoinq_08305"/>